<dbReference type="EMBL" id="KN824307">
    <property type="protein sequence ID" value="KIM26333.1"/>
    <property type="molecule type" value="Genomic_DNA"/>
</dbReference>
<proteinExistence type="predicted"/>
<protein>
    <recommendedName>
        <fullName evidence="5">Transmembrane protein</fullName>
    </recommendedName>
</protein>
<feature type="signal peptide" evidence="2">
    <location>
        <begin position="1"/>
        <end position="23"/>
    </location>
</feature>
<feature type="transmembrane region" description="Helical" evidence="1">
    <location>
        <begin position="430"/>
        <end position="451"/>
    </location>
</feature>
<evidence type="ECO:0000313" key="4">
    <source>
        <dbReference type="Proteomes" id="UP000054097"/>
    </source>
</evidence>
<dbReference type="Gene3D" id="2.60.120.260">
    <property type="entry name" value="Galactose-binding domain-like"/>
    <property type="match status" value="1"/>
</dbReference>
<dbReference type="Pfam" id="PF14494">
    <property type="entry name" value="DUF4436"/>
    <property type="match status" value="1"/>
</dbReference>
<keyword evidence="1" id="KW-0472">Membrane</keyword>
<reference evidence="3 4" key="1">
    <citation type="submission" date="2014-04" db="EMBL/GenBank/DDBJ databases">
        <authorList>
            <consortium name="DOE Joint Genome Institute"/>
            <person name="Kuo A."/>
            <person name="Zuccaro A."/>
            <person name="Kohler A."/>
            <person name="Nagy L.G."/>
            <person name="Floudas D."/>
            <person name="Copeland A."/>
            <person name="Barry K.W."/>
            <person name="Cichocki N."/>
            <person name="Veneault-Fourrey C."/>
            <person name="LaButti K."/>
            <person name="Lindquist E.A."/>
            <person name="Lipzen A."/>
            <person name="Lundell T."/>
            <person name="Morin E."/>
            <person name="Murat C."/>
            <person name="Sun H."/>
            <person name="Tunlid A."/>
            <person name="Henrissat B."/>
            <person name="Grigoriev I.V."/>
            <person name="Hibbett D.S."/>
            <person name="Martin F."/>
            <person name="Nordberg H.P."/>
            <person name="Cantor M.N."/>
            <person name="Hua S.X."/>
        </authorList>
    </citation>
    <scope>NUCLEOTIDE SEQUENCE [LARGE SCALE GENOMIC DNA]</scope>
    <source>
        <strain evidence="3 4">MAFF 305830</strain>
    </source>
</reference>
<evidence type="ECO:0000256" key="1">
    <source>
        <dbReference type="SAM" id="Phobius"/>
    </source>
</evidence>
<evidence type="ECO:0008006" key="5">
    <source>
        <dbReference type="Google" id="ProtNLM"/>
    </source>
</evidence>
<dbReference type="AlphaFoldDB" id="A0A0C2WIY9"/>
<evidence type="ECO:0000313" key="3">
    <source>
        <dbReference type="EMBL" id="KIM26333.1"/>
    </source>
</evidence>
<keyword evidence="2" id="KW-0732">Signal</keyword>
<dbReference type="STRING" id="933852.A0A0C2WIY9"/>
<feature type="transmembrane region" description="Helical" evidence="1">
    <location>
        <begin position="463"/>
        <end position="481"/>
    </location>
</feature>
<keyword evidence="1" id="KW-0812">Transmembrane</keyword>
<feature type="chain" id="PRO_5002158198" description="Transmembrane protein" evidence="2">
    <location>
        <begin position="24"/>
        <end position="571"/>
    </location>
</feature>
<keyword evidence="1" id="KW-1133">Transmembrane helix</keyword>
<dbReference type="HOGENOM" id="CLU_477479_0_0_1"/>
<evidence type="ECO:0000256" key="2">
    <source>
        <dbReference type="SAM" id="SignalP"/>
    </source>
</evidence>
<gene>
    <name evidence="3" type="ORF">M408DRAFT_25529</name>
</gene>
<organism evidence="3 4">
    <name type="scientific">Serendipita vermifera MAFF 305830</name>
    <dbReference type="NCBI Taxonomy" id="933852"/>
    <lineage>
        <taxon>Eukaryota</taxon>
        <taxon>Fungi</taxon>
        <taxon>Dikarya</taxon>
        <taxon>Basidiomycota</taxon>
        <taxon>Agaricomycotina</taxon>
        <taxon>Agaricomycetes</taxon>
        <taxon>Sebacinales</taxon>
        <taxon>Serendipitaceae</taxon>
        <taxon>Serendipita</taxon>
    </lineage>
</organism>
<keyword evidence="4" id="KW-1185">Reference proteome</keyword>
<name>A0A0C2WIY9_SERVB</name>
<dbReference type="OrthoDB" id="2923771at2759"/>
<dbReference type="InterPro" id="IPR027948">
    <property type="entry name" value="DUF4436"/>
</dbReference>
<accession>A0A0C2WIY9</accession>
<dbReference type="Proteomes" id="UP000054097">
    <property type="component" value="Unassembled WGS sequence"/>
</dbReference>
<sequence length="571" mass="62277">MFVLIPILSFVLFFAQYSPFAVALNCTADSAPCGTSTTCCPTTGYQCVDRRGIPLCEADLEEVRAGFPGPPCANPYLYNCNLSMGGFGCCPIGTMCYYGSLQSSPLVCKDVYGDPLPSHSVDETNFVSPALVAANENVLFSPQRNWSISSFPGTCNSGATVHVTSTVHSNITFNYTGPSIRIHTVTSPIGGVFGVFVDGFNTTSTIDTFSSSGESGCYPIQFPPFARAPPDQATKNQHSITLVYTGPSPDAANRSSSEDAILTFGVEIIAADPILRTFITDWYATMPCDLNITADIYMDPSYLDQSNPSYSNLPPYPPVYQYNSSAFCEQKIQRDAIFRTISTVSTVPKQYPVRSSILKYPWDEYLARFRLYALDNVTGVSIPLNITRSSGIVANFDVTLEHGILFPTWNATPTVQILDLALQVKRSNGLILFVITNGVVDWLVAVAFLLVSAATMVYHSHDIYTEMFVVPLGALFSLISVRANLPGAPPGFGTAIDSYTILPVTIILGACSFFLLLMILLRRVRKSIRRQEKKARKAQESNVLKINTKPEKVVPVMYLRACSQPGSEESA</sequence>
<reference evidence="4" key="2">
    <citation type="submission" date="2015-01" db="EMBL/GenBank/DDBJ databases">
        <title>Evolutionary Origins and Diversification of the Mycorrhizal Mutualists.</title>
        <authorList>
            <consortium name="DOE Joint Genome Institute"/>
            <consortium name="Mycorrhizal Genomics Consortium"/>
            <person name="Kohler A."/>
            <person name="Kuo A."/>
            <person name="Nagy L.G."/>
            <person name="Floudas D."/>
            <person name="Copeland A."/>
            <person name="Barry K.W."/>
            <person name="Cichocki N."/>
            <person name="Veneault-Fourrey C."/>
            <person name="LaButti K."/>
            <person name="Lindquist E.A."/>
            <person name="Lipzen A."/>
            <person name="Lundell T."/>
            <person name="Morin E."/>
            <person name="Murat C."/>
            <person name="Riley R."/>
            <person name="Ohm R."/>
            <person name="Sun H."/>
            <person name="Tunlid A."/>
            <person name="Henrissat B."/>
            <person name="Grigoriev I.V."/>
            <person name="Hibbett D.S."/>
            <person name="Martin F."/>
        </authorList>
    </citation>
    <scope>NUCLEOTIDE SEQUENCE [LARGE SCALE GENOMIC DNA]</scope>
    <source>
        <strain evidence="4">MAFF 305830</strain>
    </source>
</reference>
<feature type="transmembrane region" description="Helical" evidence="1">
    <location>
        <begin position="501"/>
        <end position="521"/>
    </location>
</feature>